<protein>
    <recommendedName>
        <fullName evidence="1">AMP-dependent synthetase/ligase domain-containing protein</fullName>
    </recommendedName>
</protein>
<sequence length="390" mass="43083">MICMIFPVWHVRCYGSFDPLSTETFMPHSLPQALLIQAQTRNRQIALRYKKLGIWKTRTWGEVAQDADHLAEALHLKGFKATDCLLIISEANAEALLLTLAAQALGGSVSLIEPSMDHRHWLAKVKPRYAVVQNLELVAQLSDAEPDVVIVLDDRGLHDAKDARLVDYAELLKPAAKGIRKPLIDAAACAFVFQTPQGEQRLTHADLLNGARQLIDIQAITERDQALAARVFAASGQARYLLAPWLVAGFCLNFPESLSTLDNDRRELGPTLVLGTRESYARLELWARERLPLPGTFAHALYRWAMVPAQGVIRRQFGYWLIRRPLLDVLGMSSLSKPLLAGEALTPQSHAFFAALGILPRPLNTAAQVKPMLEAAIDGYQLPVLLGASA</sequence>
<dbReference type="PATRIC" id="fig|55398.3.peg.429"/>
<organism evidence="2 3">
    <name type="scientific">Pseudomonas syringae pv. ribicola</name>
    <dbReference type="NCBI Taxonomy" id="55398"/>
    <lineage>
        <taxon>Bacteria</taxon>
        <taxon>Pseudomonadati</taxon>
        <taxon>Pseudomonadota</taxon>
        <taxon>Gammaproteobacteria</taxon>
        <taxon>Pseudomonadales</taxon>
        <taxon>Pseudomonadaceae</taxon>
        <taxon>Pseudomonas</taxon>
    </lineage>
</organism>
<dbReference type="Pfam" id="PF00501">
    <property type="entry name" value="AMP-binding"/>
    <property type="match status" value="1"/>
</dbReference>
<dbReference type="InterPro" id="IPR042099">
    <property type="entry name" value="ANL_N_sf"/>
</dbReference>
<dbReference type="AlphaFoldDB" id="A0A0P9YTX4"/>
<name>A0A0P9YTX4_PSESI</name>
<gene>
    <name evidence="2" type="ORF">ALO47_00346</name>
</gene>
<proteinExistence type="predicted"/>
<dbReference type="InterPro" id="IPR000873">
    <property type="entry name" value="AMP-dep_synth/lig_dom"/>
</dbReference>
<dbReference type="SUPFAM" id="SSF56801">
    <property type="entry name" value="Acetyl-CoA synthetase-like"/>
    <property type="match status" value="1"/>
</dbReference>
<dbReference type="Gene3D" id="3.40.50.12780">
    <property type="entry name" value="N-terminal domain of ligase-like"/>
    <property type="match status" value="1"/>
</dbReference>
<accession>A0A0P9YTX4</accession>
<dbReference type="Proteomes" id="UP000050554">
    <property type="component" value="Unassembled WGS sequence"/>
</dbReference>
<evidence type="ECO:0000313" key="2">
    <source>
        <dbReference type="EMBL" id="KPY49861.1"/>
    </source>
</evidence>
<evidence type="ECO:0000313" key="3">
    <source>
        <dbReference type="Proteomes" id="UP000050554"/>
    </source>
</evidence>
<dbReference type="EMBL" id="LJRF01000047">
    <property type="protein sequence ID" value="KPY49861.1"/>
    <property type="molecule type" value="Genomic_DNA"/>
</dbReference>
<reference evidence="2 3" key="1">
    <citation type="submission" date="2015-09" db="EMBL/GenBank/DDBJ databases">
        <title>Genome announcement of multiple Pseudomonas syringae strains.</title>
        <authorList>
            <person name="Thakur S."/>
            <person name="Wang P.W."/>
            <person name="Gong Y."/>
            <person name="Weir B.S."/>
            <person name="Guttman D.S."/>
        </authorList>
    </citation>
    <scope>NUCLEOTIDE SEQUENCE [LARGE SCALE GENOMIC DNA]</scope>
    <source>
        <strain evidence="2 3">ICMP3882</strain>
    </source>
</reference>
<feature type="domain" description="AMP-dependent synthetase/ligase" evidence="1">
    <location>
        <begin position="37"/>
        <end position="160"/>
    </location>
</feature>
<evidence type="ECO:0000259" key="1">
    <source>
        <dbReference type="Pfam" id="PF00501"/>
    </source>
</evidence>
<comment type="caution">
    <text evidence="2">The sequence shown here is derived from an EMBL/GenBank/DDBJ whole genome shotgun (WGS) entry which is preliminary data.</text>
</comment>